<dbReference type="PANTHER" id="PTHR21183">
    <property type="entry name" value="RIBOSOMAL PROTEIN L47, MITOCHONDRIAL-RELATED"/>
    <property type="match status" value="1"/>
</dbReference>
<dbReference type="Pfam" id="PF06984">
    <property type="entry name" value="MRP-L47"/>
    <property type="match status" value="1"/>
</dbReference>
<keyword evidence="3 9" id="KW-0689">Ribosomal protein</keyword>
<evidence type="ECO:0000313" key="10">
    <source>
        <dbReference type="Proteomes" id="UP001150238"/>
    </source>
</evidence>
<sequence>MLTVLRRSCRSQPRIFTRGFAEIVPVASGRGSRSSAPPPLKGTIDPPPTRVIAGPDGSSNALNDEFQVAAPERLGNRIPVRANHGLYAFFRKKEPDAGQTLIGEAQFETLGGSIEMERTRSGRSWKASELRLKSFEDLHALWYILLRERNLLATQEEEVRRLGVMKAVQTFNNQIRMCRKSMARIKYVMNERRLAYEGAVTLAEEEKMAHVTNLVLKQQTAEYRTEREHLLGRQKRAKMKAIREAKRVKMQAQMEAQAEMKAQAKTEVQAESETEARTAVVQLDSEQDPVTAQPESVEVKTDTPEESASLEPVETKTDAPEVVQPQQVVEKSEQTTKFRPSQSESASEVATAGLFGTRGRRR</sequence>
<evidence type="ECO:0000256" key="5">
    <source>
        <dbReference type="ARBA" id="ARBA00023274"/>
    </source>
</evidence>
<accession>A0A9W9AWU7</accession>
<dbReference type="SUPFAM" id="SSF46561">
    <property type="entry name" value="Ribosomal protein L29 (L29p)"/>
    <property type="match status" value="1"/>
</dbReference>
<dbReference type="GO" id="GO:0005762">
    <property type="term" value="C:mitochondrial large ribosomal subunit"/>
    <property type="evidence" value="ECO:0007669"/>
    <property type="project" value="TreeGrafter"/>
</dbReference>
<dbReference type="GO" id="GO:0032543">
    <property type="term" value="P:mitochondrial translation"/>
    <property type="evidence" value="ECO:0007669"/>
    <property type="project" value="TreeGrafter"/>
</dbReference>
<dbReference type="Gene3D" id="6.10.330.20">
    <property type="match status" value="1"/>
</dbReference>
<feature type="region of interest" description="Disordered" evidence="8">
    <location>
        <begin position="263"/>
        <end position="362"/>
    </location>
</feature>
<feature type="region of interest" description="Disordered" evidence="8">
    <location>
        <begin position="28"/>
        <end position="47"/>
    </location>
</feature>
<evidence type="ECO:0000313" key="9">
    <source>
        <dbReference type="EMBL" id="KAJ4491462.1"/>
    </source>
</evidence>
<comment type="caution">
    <text evidence="9">The sequence shown here is derived from an EMBL/GenBank/DDBJ whole genome shotgun (WGS) entry which is preliminary data.</text>
</comment>
<protein>
    <recommendedName>
        <fullName evidence="6">Large ribosomal subunit protein uL29m</fullName>
    </recommendedName>
    <alternativeName>
        <fullName evidence="7">54S ribosomal protein L4, mitochondrial</fullName>
    </alternativeName>
</protein>
<dbReference type="InterPro" id="IPR038340">
    <property type="entry name" value="MRP-L47_sf"/>
</dbReference>
<dbReference type="PANTHER" id="PTHR21183:SF18">
    <property type="entry name" value="LARGE RIBOSOMAL SUBUNIT PROTEIN UL29M"/>
    <property type="match status" value="1"/>
</dbReference>
<proteinExistence type="inferred from homology"/>
<feature type="compositionally biased region" description="Pro residues" evidence="8">
    <location>
        <begin position="36"/>
        <end position="47"/>
    </location>
</feature>
<name>A0A9W9AWU7_9AGAR</name>
<dbReference type="AlphaFoldDB" id="A0A9W9AWU7"/>
<dbReference type="Proteomes" id="UP001150238">
    <property type="component" value="Unassembled WGS sequence"/>
</dbReference>
<dbReference type="InterPro" id="IPR036049">
    <property type="entry name" value="Ribosomal_uL29_sf"/>
</dbReference>
<evidence type="ECO:0000256" key="6">
    <source>
        <dbReference type="ARBA" id="ARBA00035289"/>
    </source>
</evidence>
<dbReference type="EMBL" id="JANVFS010000006">
    <property type="protein sequence ID" value="KAJ4491462.1"/>
    <property type="molecule type" value="Genomic_DNA"/>
</dbReference>
<comment type="similarity">
    <text evidence="2">Belongs to the universal ribosomal protein uL29 family.</text>
</comment>
<evidence type="ECO:0000256" key="4">
    <source>
        <dbReference type="ARBA" id="ARBA00023128"/>
    </source>
</evidence>
<feature type="compositionally biased region" description="Polar residues" evidence="8">
    <location>
        <begin position="337"/>
        <end position="348"/>
    </location>
</feature>
<evidence type="ECO:0000256" key="1">
    <source>
        <dbReference type="ARBA" id="ARBA00004173"/>
    </source>
</evidence>
<evidence type="ECO:0000256" key="7">
    <source>
        <dbReference type="ARBA" id="ARBA00035399"/>
    </source>
</evidence>
<comment type="subcellular location">
    <subcellularLocation>
        <location evidence="1">Mitochondrion</location>
    </subcellularLocation>
</comment>
<dbReference type="GO" id="GO:0003735">
    <property type="term" value="F:structural constituent of ribosome"/>
    <property type="evidence" value="ECO:0007669"/>
    <property type="project" value="InterPro"/>
</dbReference>
<organism evidence="9 10">
    <name type="scientific">Lentinula lateritia</name>
    <dbReference type="NCBI Taxonomy" id="40482"/>
    <lineage>
        <taxon>Eukaryota</taxon>
        <taxon>Fungi</taxon>
        <taxon>Dikarya</taxon>
        <taxon>Basidiomycota</taxon>
        <taxon>Agaricomycotina</taxon>
        <taxon>Agaricomycetes</taxon>
        <taxon>Agaricomycetidae</taxon>
        <taxon>Agaricales</taxon>
        <taxon>Marasmiineae</taxon>
        <taxon>Omphalotaceae</taxon>
        <taxon>Lentinula</taxon>
    </lineage>
</organism>
<dbReference type="InterPro" id="IPR010729">
    <property type="entry name" value="Ribosomal_uL29_mit"/>
</dbReference>
<keyword evidence="4" id="KW-0496">Mitochondrion</keyword>
<evidence type="ECO:0000256" key="2">
    <source>
        <dbReference type="ARBA" id="ARBA00009254"/>
    </source>
</evidence>
<evidence type="ECO:0000256" key="3">
    <source>
        <dbReference type="ARBA" id="ARBA00022980"/>
    </source>
</evidence>
<reference evidence="9" key="1">
    <citation type="submission" date="2022-08" db="EMBL/GenBank/DDBJ databases">
        <authorList>
            <consortium name="DOE Joint Genome Institute"/>
            <person name="Min B."/>
            <person name="Riley R."/>
            <person name="Sierra-Patev S."/>
            <person name="Naranjo-Ortiz M."/>
            <person name="Looney B."/>
            <person name="Konkel Z."/>
            <person name="Slot J.C."/>
            <person name="Sakamoto Y."/>
            <person name="Steenwyk J.L."/>
            <person name="Rokas A."/>
            <person name="Carro J."/>
            <person name="Camarero S."/>
            <person name="Ferreira P."/>
            <person name="Molpeceres G."/>
            <person name="Ruiz-Duenas F.J."/>
            <person name="Serrano A."/>
            <person name="Henrissat B."/>
            <person name="Drula E."/>
            <person name="Hughes K.W."/>
            <person name="Mata J.L."/>
            <person name="Ishikawa N.K."/>
            <person name="Vargas-Isla R."/>
            <person name="Ushijima S."/>
            <person name="Smith C.A."/>
            <person name="Ahrendt S."/>
            <person name="Andreopoulos W."/>
            <person name="He G."/>
            <person name="Labutti K."/>
            <person name="Lipzen A."/>
            <person name="Ng V."/>
            <person name="Sandor L."/>
            <person name="Barry K."/>
            <person name="Martinez A.T."/>
            <person name="Xiao Y."/>
            <person name="Gibbons J.G."/>
            <person name="Terashima K."/>
            <person name="Hibbett D.S."/>
            <person name="Grigoriev I.V."/>
        </authorList>
    </citation>
    <scope>NUCLEOTIDE SEQUENCE</scope>
    <source>
        <strain evidence="9">Sp2 HRB7682 ss15</strain>
    </source>
</reference>
<keyword evidence="5" id="KW-0687">Ribonucleoprotein</keyword>
<feature type="compositionally biased region" description="Low complexity" evidence="8">
    <location>
        <begin position="320"/>
        <end position="329"/>
    </location>
</feature>
<gene>
    <name evidence="9" type="ORF">C8J55DRAFT_557046</name>
</gene>
<reference evidence="9" key="2">
    <citation type="journal article" date="2023" name="Proc. Natl. Acad. Sci. U.S.A.">
        <title>A global phylogenomic analysis of the shiitake genus Lentinula.</title>
        <authorList>
            <person name="Sierra-Patev S."/>
            <person name="Min B."/>
            <person name="Naranjo-Ortiz M."/>
            <person name="Looney B."/>
            <person name="Konkel Z."/>
            <person name="Slot J.C."/>
            <person name="Sakamoto Y."/>
            <person name="Steenwyk J.L."/>
            <person name="Rokas A."/>
            <person name="Carro J."/>
            <person name="Camarero S."/>
            <person name="Ferreira P."/>
            <person name="Molpeceres G."/>
            <person name="Ruiz-Duenas F.J."/>
            <person name="Serrano A."/>
            <person name="Henrissat B."/>
            <person name="Drula E."/>
            <person name="Hughes K.W."/>
            <person name="Mata J.L."/>
            <person name="Ishikawa N.K."/>
            <person name="Vargas-Isla R."/>
            <person name="Ushijima S."/>
            <person name="Smith C.A."/>
            <person name="Donoghue J."/>
            <person name="Ahrendt S."/>
            <person name="Andreopoulos W."/>
            <person name="He G."/>
            <person name="LaButti K."/>
            <person name="Lipzen A."/>
            <person name="Ng V."/>
            <person name="Riley R."/>
            <person name="Sandor L."/>
            <person name="Barry K."/>
            <person name="Martinez A.T."/>
            <person name="Xiao Y."/>
            <person name="Gibbons J.G."/>
            <person name="Terashima K."/>
            <person name="Grigoriev I.V."/>
            <person name="Hibbett D."/>
        </authorList>
    </citation>
    <scope>NUCLEOTIDE SEQUENCE</scope>
    <source>
        <strain evidence="9">Sp2 HRB7682 ss15</strain>
    </source>
</reference>
<evidence type="ECO:0000256" key="8">
    <source>
        <dbReference type="SAM" id="MobiDB-lite"/>
    </source>
</evidence>